<proteinExistence type="predicted"/>
<dbReference type="AlphaFoldDB" id="A0A418W9W1"/>
<reference evidence="2 3" key="1">
    <citation type="submission" date="2018-09" db="EMBL/GenBank/DDBJ databases">
        <authorList>
            <person name="Zhu H."/>
        </authorList>
    </citation>
    <scope>NUCLEOTIDE SEQUENCE [LARGE SCALE GENOMIC DNA]</scope>
    <source>
        <strain evidence="2 3">K1W22B-8</strain>
    </source>
</reference>
<keyword evidence="3" id="KW-1185">Reference proteome</keyword>
<protein>
    <submittedName>
        <fullName evidence="2">Uncharacterized protein</fullName>
    </submittedName>
</protein>
<keyword evidence="1" id="KW-1133">Transmembrane helix</keyword>
<name>A0A418W9W1_9PROT</name>
<dbReference type="EMBL" id="QYUK01000011">
    <property type="protein sequence ID" value="RJF86778.1"/>
    <property type="molecule type" value="Genomic_DNA"/>
</dbReference>
<keyword evidence="1" id="KW-0472">Membrane</keyword>
<dbReference type="Proteomes" id="UP000284605">
    <property type="component" value="Unassembled WGS sequence"/>
</dbReference>
<gene>
    <name evidence="2" type="ORF">D3874_06895</name>
</gene>
<organism evidence="2 3">
    <name type="scientific">Oleomonas cavernae</name>
    <dbReference type="NCBI Taxonomy" id="2320859"/>
    <lineage>
        <taxon>Bacteria</taxon>
        <taxon>Pseudomonadati</taxon>
        <taxon>Pseudomonadota</taxon>
        <taxon>Alphaproteobacteria</taxon>
        <taxon>Acetobacterales</taxon>
        <taxon>Acetobacteraceae</taxon>
        <taxon>Oleomonas</taxon>
    </lineage>
</organism>
<dbReference type="RefSeq" id="WP_119777422.1">
    <property type="nucleotide sequence ID" value="NZ_QYUK01000011.1"/>
</dbReference>
<keyword evidence="1" id="KW-0812">Transmembrane</keyword>
<evidence type="ECO:0000256" key="1">
    <source>
        <dbReference type="SAM" id="Phobius"/>
    </source>
</evidence>
<evidence type="ECO:0000313" key="3">
    <source>
        <dbReference type="Proteomes" id="UP000284605"/>
    </source>
</evidence>
<feature type="transmembrane region" description="Helical" evidence="1">
    <location>
        <begin position="52"/>
        <end position="69"/>
    </location>
</feature>
<accession>A0A418W9W1</accession>
<comment type="caution">
    <text evidence="2">The sequence shown here is derived from an EMBL/GenBank/DDBJ whole genome shotgun (WGS) entry which is preliminary data.</text>
</comment>
<evidence type="ECO:0000313" key="2">
    <source>
        <dbReference type="EMBL" id="RJF86778.1"/>
    </source>
</evidence>
<sequence length="75" mass="7671">MGRIVIIAALVSLGVLGAAAVGAWIAKRQGRLEGPSRRLPVVLARKAGDSGLWTGIGILVALIVIGFLIKSPTQG</sequence>